<evidence type="ECO:0000256" key="1">
    <source>
        <dbReference type="ARBA" id="ARBA00005585"/>
    </source>
</evidence>
<name>A0ABQ9EQ20_TEGGR</name>
<dbReference type="PANTHER" id="PTHR10796:SF130">
    <property type="entry name" value="PATCHED DOMAIN-CONTAINING PROTEIN 3-LIKE PROTEIN"/>
    <property type="match status" value="1"/>
</dbReference>
<dbReference type="InterPro" id="IPR051697">
    <property type="entry name" value="Patched_domain-protein"/>
</dbReference>
<proteinExistence type="inferred from homology"/>
<evidence type="ECO:0000313" key="5">
    <source>
        <dbReference type="Proteomes" id="UP001217089"/>
    </source>
</evidence>
<dbReference type="InterPro" id="IPR053958">
    <property type="entry name" value="HMGCR/SNAP/NPC1-like_SSD"/>
</dbReference>
<dbReference type="PROSITE" id="PS50156">
    <property type="entry name" value="SSD"/>
    <property type="match status" value="1"/>
</dbReference>
<evidence type="ECO:0000259" key="3">
    <source>
        <dbReference type="PROSITE" id="PS50156"/>
    </source>
</evidence>
<feature type="transmembrane region" description="Helical" evidence="2">
    <location>
        <begin position="81"/>
        <end position="110"/>
    </location>
</feature>
<feature type="transmembrane region" description="Helical" evidence="2">
    <location>
        <begin position="16"/>
        <end position="36"/>
    </location>
</feature>
<dbReference type="Proteomes" id="UP001217089">
    <property type="component" value="Unassembled WGS sequence"/>
</dbReference>
<organism evidence="4 5">
    <name type="scientific">Tegillarca granosa</name>
    <name type="common">Malaysian cockle</name>
    <name type="synonym">Anadara granosa</name>
    <dbReference type="NCBI Taxonomy" id="220873"/>
    <lineage>
        <taxon>Eukaryota</taxon>
        <taxon>Metazoa</taxon>
        <taxon>Spiralia</taxon>
        <taxon>Lophotrochozoa</taxon>
        <taxon>Mollusca</taxon>
        <taxon>Bivalvia</taxon>
        <taxon>Autobranchia</taxon>
        <taxon>Pteriomorphia</taxon>
        <taxon>Arcoida</taxon>
        <taxon>Arcoidea</taxon>
        <taxon>Arcidae</taxon>
        <taxon>Tegillarca</taxon>
    </lineage>
</organism>
<sequence>MLYNGIVYLTIKADPAVTGGIGVDDMFVMVSTLGYLSEEEHQRSLRHKIAIMLKHAGVSITVTSFTDVVAFGIGATTSLPALRSFCIFACIGVTALYLLSCTFFVACITFDEKRKDAGRNACLCCYTHRKDYRTTDCSKKERIPVFLKNIYAPFLLKTPVKIFSHFGSRDNLQKPINIMTIISQIDFFPGINEIANKDAYETERMKVMDSGSIDLVYRHTLPYLIEYYLFNKLIQRKLPLILRVRNIDYFNSGPKLNQLNSRLTSSSHVSSGSVNSWFQSFTNYLSTATNVSVTSHLDANKYPVNESSFISILYDFVTTVPSGVSHISEIKFTSSNTVIDASYISFTHVLFSDSKSEITAMENIQSLVNGIFGEDCFAYVDNYRQWATNKLQCN</sequence>
<dbReference type="InterPro" id="IPR000731">
    <property type="entry name" value="SSD"/>
</dbReference>
<dbReference type="Pfam" id="PF12349">
    <property type="entry name" value="Sterol-sensing"/>
    <property type="match status" value="1"/>
</dbReference>
<accession>A0ABQ9EQ20</accession>
<comment type="caution">
    <text evidence="4">The sequence shown here is derived from an EMBL/GenBank/DDBJ whole genome shotgun (WGS) entry which is preliminary data.</text>
</comment>
<keyword evidence="2" id="KW-0812">Transmembrane</keyword>
<feature type="domain" description="SSD" evidence="3">
    <location>
        <begin position="1"/>
        <end position="110"/>
    </location>
</feature>
<protein>
    <recommendedName>
        <fullName evidence="3">SSD domain-containing protein</fullName>
    </recommendedName>
</protein>
<evidence type="ECO:0000256" key="2">
    <source>
        <dbReference type="SAM" id="Phobius"/>
    </source>
</evidence>
<keyword evidence="2" id="KW-1133">Transmembrane helix</keyword>
<dbReference type="EMBL" id="JARBDR010000813">
    <property type="protein sequence ID" value="KAJ8305665.1"/>
    <property type="molecule type" value="Genomic_DNA"/>
</dbReference>
<dbReference type="PANTHER" id="PTHR10796">
    <property type="entry name" value="PATCHED-RELATED"/>
    <property type="match status" value="1"/>
</dbReference>
<keyword evidence="2" id="KW-0472">Membrane</keyword>
<comment type="similarity">
    <text evidence="1">Belongs to the patched family.</text>
</comment>
<feature type="transmembrane region" description="Helical" evidence="2">
    <location>
        <begin position="56"/>
        <end position="75"/>
    </location>
</feature>
<keyword evidence="5" id="KW-1185">Reference proteome</keyword>
<gene>
    <name evidence="4" type="ORF">KUTeg_016210</name>
</gene>
<evidence type="ECO:0000313" key="4">
    <source>
        <dbReference type="EMBL" id="KAJ8305665.1"/>
    </source>
</evidence>
<dbReference type="Gene3D" id="1.20.1640.10">
    <property type="entry name" value="Multidrug efflux transporter AcrB transmembrane domain"/>
    <property type="match status" value="1"/>
</dbReference>
<reference evidence="4 5" key="1">
    <citation type="submission" date="2022-12" db="EMBL/GenBank/DDBJ databases">
        <title>Chromosome-level genome of Tegillarca granosa.</title>
        <authorList>
            <person name="Kim J."/>
        </authorList>
    </citation>
    <scope>NUCLEOTIDE SEQUENCE [LARGE SCALE GENOMIC DNA]</scope>
    <source>
        <strain evidence="4">Teg-2019</strain>
        <tissue evidence="4">Adductor muscle</tissue>
    </source>
</reference>
<dbReference type="SUPFAM" id="SSF82866">
    <property type="entry name" value="Multidrug efflux transporter AcrB transmembrane domain"/>
    <property type="match status" value="1"/>
</dbReference>